<proteinExistence type="predicted"/>
<keyword evidence="1" id="KW-0812">Transmembrane</keyword>
<comment type="caution">
    <text evidence="2">The sequence shown here is derived from an EMBL/GenBank/DDBJ whole genome shotgun (WGS) entry which is preliminary data.</text>
</comment>
<name>A0AAJ0FX00_9HYPO</name>
<evidence type="ECO:0000313" key="3">
    <source>
        <dbReference type="Proteomes" id="UP001251528"/>
    </source>
</evidence>
<keyword evidence="3" id="KW-1185">Reference proteome</keyword>
<gene>
    <name evidence="2" type="ORF">QQS21_002692</name>
</gene>
<accession>A0AAJ0FX00</accession>
<keyword evidence="1" id="KW-0472">Membrane</keyword>
<sequence>MSDPSPVTVIATATKAWLDSQPEIVAIAAIGTAYGPVISMAVGLVTLIKNWNQDDKDNARASKIVREVVSQINDIIQRTEQNIKHYIDTVKDYIDNDTLKQYLYSMKGNDYNLQLWLTTLADSNFANFSETGVVDCLQQSNKDIAGVEGCLLTAIEKKDPVRSLAIYQNLHDAVDLHTRILKIIDKDAPFESNIEIAAKLTLLIDLHPKVQSVVREFLRRQFVGPVRETYDAETGKIYVPPRRGIRSGPPPLVRTGDPPVLVRVFVYYFRGERRAPKVEDGLFKERSADVVKARMEAHLDQVLTDYVGNFLAVQGEQQNALAAIKG</sequence>
<evidence type="ECO:0000313" key="2">
    <source>
        <dbReference type="EMBL" id="KAK2608703.1"/>
    </source>
</evidence>
<dbReference type="AlphaFoldDB" id="A0AAJ0FX00"/>
<dbReference type="EMBL" id="JASWJB010000033">
    <property type="protein sequence ID" value="KAK2608703.1"/>
    <property type="molecule type" value="Genomic_DNA"/>
</dbReference>
<dbReference type="Proteomes" id="UP001251528">
    <property type="component" value="Unassembled WGS sequence"/>
</dbReference>
<evidence type="ECO:0000256" key="1">
    <source>
        <dbReference type="SAM" id="Phobius"/>
    </source>
</evidence>
<keyword evidence="1" id="KW-1133">Transmembrane helix</keyword>
<protein>
    <submittedName>
        <fullName evidence="2">Uncharacterized protein</fullName>
    </submittedName>
</protein>
<feature type="transmembrane region" description="Helical" evidence="1">
    <location>
        <begin position="24"/>
        <end position="48"/>
    </location>
</feature>
<reference evidence="2" key="1">
    <citation type="submission" date="2023-06" db="EMBL/GenBank/DDBJ databases">
        <title>Conoideocrella luteorostrata (Hypocreales: Clavicipitaceae), a potential biocontrol fungus for elongate hemlock scale in United States Christmas tree production areas.</title>
        <authorList>
            <person name="Barrett H."/>
            <person name="Lovett B."/>
            <person name="Macias A.M."/>
            <person name="Stajich J.E."/>
            <person name="Kasson M.T."/>
        </authorList>
    </citation>
    <scope>NUCLEOTIDE SEQUENCE</scope>
    <source>
        <strain evidence="2">ARSEF 14590</strain>
    </source>
</reference>
<organism evidence="2 3">
    <name type="scientific">Conoideocrella luteorostrata</name>
    <dbReference type="NCBI Taxonomy" id="1105319"/>
    <lineage>
        <taxon>Eukaryota</taxon>
        <taxon>Fungi</taxon>
        <taxon>Dikarya</taxon>
        <taxon>Ascomycota</taxon>
        <taxon>Pezizomycotina</taxon>
        <taxon>Sordariomycetes</taxon>
        <taxon>Hypocreomycetidae</taxon>
        <taxon>Hypocreales</taxon>
        <taxon>Clavicipitaceae</taxon>
        <taxon>Conoideocrella</taxon>
    </lineage>
</organism>